<proteinExistence type="predicted"/>
<protein>
    <submittedName>
        <fullName evidence="1">Uncharacterized protein</fullName>
    </submittedName>
</protein>
<reference evidence="1 2" key="1">
    <citation type="journal article" date="2018" name="Sci. Rep.">
        <title>Genomic signatures of local adaptation to the degree of environmental predictability in rotifers.</title>
        <authorList>
            <person name="Franch-Gras L."/>
            <person name="Hahn C."/>
            <person name="Garcia-Roger E.M."/>
            <person name="Carmona M.J."/>
            <person name="Serra M."/>
            <person name="Gomez A."/>
        </authorList>
    </citation>
    <scope>NUCLEOTIDE SEQUENCE [LARGE SCALE GENOMIC DNA]</scope>
    <source>
        <strain evidence="1">HYR1</strain>
    </source>
</reference>
<evidence type="ECO:0000313" key="1">
    <source>
        <dbReference type="EMBL" id="RNA05012.1"/>
    </source>
</evidence>
<comment type="caution">
    <text evidence="1">The sequence shown here is derived from an EMBL/GenBank/DDBJ whole genome shotgun (WGS) entry which is preliminary data.</text>
</comment>
<gene>
    <name evidence="1" type="ORF">BpHYR1_030369</name>
</gene>
<accession>A0A3M7Q1C2</accession>
<name>A0A3M7Q1C2_BRAPC</name>
<dbReference type="AlphaFoldDB" id="A0A3M7Q1C2"/>
<dbReference type="Proteomes" id="UP000276133">
    <property type="component" value="Unassembled WGS sequence"/>
</dbReference>
<sequence>MDQTANLESRIGLLEKKKNKTFLLSDLFSSNGAKNTNHEIVLFEKIVRESKAKENKANNFVISGIFESINKNKEKINEDDKLSVITLLKEIGVAPSKINIKRTNRLRLTNQTNKP</sequence>
<dbReference type="EMBL" id="REGN01007894">
    <property type="protein sequence ID" value="RNA05012.1"/>
    <property type="molecule type" value="Genomic_DNA"/>
</dbReference>
<evidence type="ECO:0000313" key="2">
    <source>
        <dbReference type="Proteomes" id="UP000276133"/>
    </source>
</evidence>
<keyword evidence="2" id="KW-1185">Reference proteome</keyword>
<organism evidence="1 2">
    <name type="scientific">Brachionus plicatilis</name>
    <name type="common">Marine rotifer</name>
    <name type="synonym">Brachionus muelleri</name>
    <dbReference type="NCBI Taxonomy" id="10195"/>
    <lineage>
        <taxon>Eukaryota</taxon>
        <taxon>Metazoa</taxon>
        <taxon>Spiralia</taxon>
        <taxon>Gnathifera</taxon>
        <taxon>Rotifera</taxon>
        <taxon>Eurotatoria</taxon>
        <taxon>Monogononta</taxon>
        <taxon>Pseudotrocha</taxon>
        <taxon>Ploima</taxon>
        <taxon>Brachionidae</taxon>
        <taxon>Brachionus</taxon>
    </lineage>
</organism>